<sequence length="87" mass="10054">TEGTHKFPKPWKGDRLAALPSLLKCVRFPVMQKRYIVEKVEGDATVMAAEIMKDLIIEAYRFHLMPDVSIHSTNRTKIRKKKTKVTD</sequence>
<protein>
    <submittedName>
        <fullName evidence="1">1638_t:CDS:1</fullName>
    </submittedName>
</protein>
<organism evidence="1 2">
    <name type="scientific">Cetraspora pellucida</name>
    <dbReference type="NCBI Taxonomy" id="1433469"/>
    <lineage>
        <taxon>Eukaryota</taxon>
        <taxon>Fungi</taxon>
        <taxon>Fungi incertae sedis</taxon>
        <taxon>Mucoromycota</taxon>
        <taxon>Glomeromycotina</taxon>
        <taxon>Glomeromycetes</taxon>
        <taxon>Diversisporales</taxon>
        <taxon>Gigasporaceae</taxon>
        <taxon>Cetraspora</taxon>
    </lineage>
</organism>
<evidence type="ECO:0000313" key="2">
    <source>
        <dbReference type="Proteomes" id="UP000789366"/>
    </source>
</evidence>
<gene>
    <name evidence="1" type="ORF">SPELUC_LOCUS7288</name>
</gene>
<reference evidence="1" key="1">
    <citation type="submission" date="2021-06" db="EMBL/GenBank/DDBJ databases">
        <authorList>
            <person name="Kallberg Y."/>
            <person name="Tangrot J."/>
            <person name="Rosling A."/>
        </authorList>
    </citation>
    <scope>NUCLEOTIDE SEQUENCE</scope>
    <source>
        <strain evidence="1">28 12/20/2015</strain>
    </source>
</reference>
<evidence type="ECO:0000313" key="1">
    <source>
        <dbReference type="EMBL" id="CAG8605258.1"/>
    </source>
</evidence>
<feature type="non-terminal residue" evidence="1">
    <location>
        <position position="1"/>
    </location>
</feature>
<name>A0ACA9MQ46_9GLOM</name>
<dbReference type="EMBL" id="CAJVPW010009424">
    <property type="protein sequence ID" value="CAG8605258.1"/>
    <property type="molecule type" value="Genomic_DNA"/>
</dbReference>
<dbReference type="Proteomes" id="UP000789366">
    <property type="component" value="Unassembled WGS sequence"/>
</dbReference>
<accession>A0ACA9MQ46</accession>
<comment type="caution">
    <text evidence="1">The sequence shown here is derived from an EMBL/GenBank/DDBJ whole genome shotgun (WGS) entry which is preliminary data.</text>
</comment>
<proteinExistence type="predicted"/>
<keyword evidence="2" id="KW-1185">Reference proteome</keyword>